<reference evidence="1" key="1">
    <citation type="submission" date="2020-10" db="EMBL/GenBank/DDBJ databases">
        <title>High-Quality Genome Resource of Clonostachys rosea strain S41 by Oxford Nanopore Long-Read Sequencing.</title>
        <authorList>
            <person name="Wang H."/>
        </authorList>
    </citation>
    <scope>NUCLEOTIDE SEQUENCE</scope>
    <source>
        <strain evidence="1">S41</strain>
    </source>
</reference>
<proteinExistence type="predicted"/>
<protein>
    <submittedName>
        <fullName evidence="1">Uncharacterized protein</fullName>
    </submittedName>
</protein>
<evidence type="ECO:0000313" key="2">
    <source>
        <dbReference type="Proteomes" id="UP000616885"/>
    </source>
</evidence>
<accession>A0A8H7TM55</accession>
<dbReference type="AlphaFoldDB" id="A0A8H7TM55"/>
<evidence type="ECO:0000313" key="1">
    <source>
        <dbReference type="EMBL" id="KAF9752062.1"/>
    </source>
</evidence>
<comment type="caution">
    <text evidence="1">The sequence shown here is derived from an EMBL/GenBank/DDBJ whole genome shotgun (WGS) entry which is preliminary data.</text>
</comment>
<name>A0A8H7TM55_BIOOC</name>
<sequence>MECLCLERLFRFDHAKLERVGAEWSVSIRRTPSTTEMFCWKGVVPGNVAPILHVKHSIVTCCRVAPEEDTAGDSIFSIPVDLERTVTTSPKIQCLHGLDKDKDVPVDAGPQQKTSRKGEIKLRKDPIQEGNEIAQKMMAAFRQNLPIAFNVQLLECASLLTSPLLNVLSQVLYSFRHGYLTYRDLRQQLMETLETATEHAVFKSAIRHLIICVGLCLREELNSEGKAVEYKHQLGALLKKQGLSNRTCLAALGGLSATDFRFRHLYKASKETATRALEMAALEMANTLKPYENRATLWVLNPGRFIYWLFNGRPPAFPKPRLWSMRWPPPGIVDIQHQLYPGTETTTGQYNAELDEMNILEMDLDISDEMARNRMFIGNGHGKQIDERDCSLATLQHLEAPTAFGAFNYGEQIPQQTVMVDHRFDLDSTFSCQHPDTAHPGALGQPEPAITEEGLFTGFYMDNVFPDTLIFSCPL</sequence>
<dbReference type="Proteomes" id="UP000616885">
    <property type="component" value="Unassembled WGS sequence"/>
</dbReference>
<dbReference type="EMBL" id="JADCTT010000005">
    <property type="protein sequence ID" value="KAF9752062.1"/>
    <property type="molecule type" value="Genomic_DNA"/>
</dbReference>
<organism evidence="1 2">
    <name type="scientific">Bionectria ochroleuca</name>
    <name type="common">Gliocladium roseum</name>
    <dbReference type="NCBI Taxonomy" id="29856"/>
    <lineage>
        <taxon>Eukaryota</taxon>
        <taxon>Fungi</taxon>
        <taxon>Dikarya</taxon>
        <taxon>Ascomycota</taxon>
        <taxon>Pezizomycotina</taxon>
        <taxon>Sordariomycetes</taxon>
        <taxon>Hypocreomycetidae</taxon>
        <taxon>Hypocreales</taxon>
        <taxon>Bionectriaceae</taxon>
        <taxon>Clonostachys</taxon>
    </lineage>
</organism>
<gene>
    <name evidence="1" type="ORF">IM811_013856</name>
</gene>